<sequence length="355" mass="41421">MMMELVGKHNSGISFLTDRKYRLHRHVALQLMIFLISVGIFFDAPDTLNLSFNRFCGWATYYLFMSMLVYVNVYVLFPYFMSNSRILQYTLALLLFTVFAMVIMVILQDLFYDIAVSHQEPGSIAIFLSITSSFFAILLFMLGMSAFLLFKPLMQSHFREKELQKSTTESKLQFLKSQINPHFLFNTINNANILIDDEPKMAAQILTKLDELLRYQWKDSHRERVYLKDDIRLLADYLDLEKIRRDEFYFSIETLGDIDSAEVAPLLFIPFVENAVKHNNDSNDASYVNLVFKQDNDVLIFICENSKPLFSQPKKTGGLGLNNIVRRLDLLYENKYVLQKAETEQKYTVKLTLKI</sequence>
<feature type="domain" description="Signal transduction histidine kinase internal region" evidence="2">
    <location>
        <begin position="171"/>
        <end position="246"/>
    </location>
</feature>
<dbReference type="Proteomes" id="UP000595498">
    <property type="component" value="Chromosome"/>
</dbReference>
<dbReference type="InterPro" id="IPR036890">
    <property type="entry name" value="HATPase_C_sf"/>
</dbReference>
<dbReference type="Pfam" id="PF06580">
    <property type="entry name" value="His_kinase"/>
    <property type="match status" value="1"/>
</dbReference>
<dbReference type="EMBL" id="CP068224">
    <property type="protein sequence ID" value="QQT56088.1"/>
    <property type="molecule type" value="Genomic_DNA"/>
</dbReference>
<proteinExistence type="predicted"/>
<keyword evidence="1" id="KW-1133">Transmembrane helix</keyword>
<keyword evidence="1" id="KW-0472">Membrane</keyword>
<feature type="transmembrane region" description="Helical" evidence="1">
    <location>
        <begin position="89"/>
        <end position="112"/>
    </location>
</feature>
<organism evidence="3 4">
    <name type="scientific">Sphingobacterium multivorum</name>
    <dbReference type="NCBI Taxonomy" id="28454"/>
    <lineage>
        <taxon>Bacteria</taxon>
        <taxon>Pseudomonadati</taxon>
        <taxon>Bacteroidota</taxon>
        <taxon>Sphingobacteriia</taxon>
        <taxon>Sphingobacteriales</taxon>
        <taxon>Sphingobacteriaceae</taxon>
        <taxon>Sphingobacterium</taxon>
    </lineage>
</organism>
<dbReference type="PANTHER" id="PTHR34220">
    <property type="entry name" value="SENSOR HISTIDINE KINASE YPDA"/>
    <property type="match status" value="1"/>
</dbReference>
<reference evidence="3 4" key="1">
    <citation type="submission" date="2021-01" db="EMBL/GenBank/DDBJ databases">
        <title>FDA dAtabase for Regulatory Grade micrObial Sequences (FDA-ARGOS): Supporting development and validation of Infectious Disease Dx tests.</title>
        <authorList>
            <person name="Sproer C."/>
            <person name="Gronow S."/>
            <person name="Severitt S."/>
            <person name="Schroder I."/>
            <person name="Tallon L."/>
            <person name="Sadzewicz L."/>
            <person name="Zhao X."/>
            <person name="Boylan J."/>
            <person name="Ott S."/>
            <person name="Bowen H."/>
            <person name="Vavikolanu K."/>
            <person name="Mehta A."/>
            <person name="Aluvathingal J."/>
            <person name="Nadendla S."/>
            <person name="Lowell S."/>
            <person name="Myers T."/>
            <person name="Yan Y."/>
            <person name="Sichtig H."/>
        </authorList>
    </citation>
    <scope>NUCLEOTIDE SEQUENCE [LARGE SCALE GENOMIC DNA]</scope>
    <source>
        <strain evidence="3 4">FDAARGOS_1141</strain>
    </source>
</reference>
<dbReference type="PANTHER" id="PTHR34220:SF7">
    <property type="entry name" value="SENSOR HISTIDINE KINASE YPDA"/>
    <property type="match status" value="1"/>
</dbReference>
<keyword evidence="3" id="KW-0418">Kinase</keyword>
<dbReference type="Gene3D" id="3.30.565.10">
    <property type="entry name" value="Histidine kinase-like ATPase, C-terminal domain"/>
    <property type="match status" value="1"/>
</dbReference>
<keyword evidence="1" id="KW-0812">Transmembrane</keyword>
<dbReference type="InterPro" id="IPR010559">
    <property type="entry name" value="Sig_transdc_His_kin_internal"/>
</dbReference>
<dbReference type="InterPro" id="IPR050640">
    <property type="entry name" value="Bact_2-comp_sensor_kinase"/>
</dbReference>
<name>A0ABX7CVG8_SPHMU</name>
<feature type="transmembrane region" description="Helical" evidence="1">
    <location>
        <begin position="27"/>
        <end position="44"/>
    </location>
</feature>
<accession>A0ABX7CVG8</accession>
<dbReference type="GO" id="GO:0016301">
    <property type="term" value="F:kinase activity"/>
    <property type="evidence" value="ECO:0007669"/>
    <property type="project" value="UniProtKB-KW"/>
</dbReference>
<evidence type="ECO:0000313" key="3">
    <source>
        <dbReference type="EMBL" id="QQT56088.1"/>
    </source>
</evidence>
<feature type="transmembrane region" description="Helical" evidence="1">
    <location>
        <begin position="124"/>
        <end position="150"/>
    </location>
</feature>
<evidence type="ECO:0000313" key="4">
    <source>
        <dbReference type="Proteomes" id="UP000595498"/>
    </source>
</evidence>
<keyword evidence="3" id="KW-0808">Transferase</keyword>
<gene>
    <name evidence="3" type="ORF">I6I98_12840</name>
</gene>
<protein>
    <submittedName>
        <fullName evidence="3">Histidine kinase</fullName>
    </submittedName>
</protein>
<feature type="transmembrane region" description="Helical" evidence="1">
    <location>
        <begin position="59"/>
        <end position="77"/>
    </location>
</feature>
<keyword evidence="4" id="KW-1185">Reference proteome</keyword>
<evidence type="ECO:0000259" key="2">
    <source>
        <dbReference type="Pfam" id="PF06580"/>
    </source>
</evidence>
<evidence type="ECO:0000256" key="1">
    <source>
        <dbReference type="SAM" id="Phobius"/>
    </source>
</evidence>